<dbReference type="GO" id="GO:0005634">
    <property type="term" value="C:nucleus"/>
    <property type="evidence" value="ECO:0007669"/>
    <property type="project" value="UniProtKB-SubCell"/>
</dbReference>
<evidence type="ECO:0000259" key="13">
    <source>
        <dbReference type="Pfam" id="PF11527"/>
    </source>
</evidence>
<evidence type="ECO:0000256" key="9">
    <source>
        <dbReference type="ARBA" id="ARBA00023212"/>
    </source>
</evidence>
<dbReference type="GO" id="GO:0005758">
    <property type="term" value="C:mitochondrial intermembrane space"/>
    <property type="evidence" value="ECO:0007669"/>
    <property type="project" value="UniProtKB-SubCell"/>
</dbReference>
<evidence type="ECO:0000256" key="3">
    <source>
        <dbReference type="ARBA" id="ARBA00004300"/>
    </source>
</evidence>
<evidence type="ECO:0000256" key="2">
    <source>
        <dbReference type="ARBA" id="ARBA00004123"/>
    </source>
</evidence>
<evidence type="ECO:0000256" key="8">
    <source>
        <dbReference type="ARBA" id="ARBA00023128"/>
    </source>
</evidence>
<keyword evidence="6 12" id="KW-0963">Cytoplasm</keyword>
<dbReference type="InterPro" id="IPR023379">
    <property type="entry name" value="BART_dom"/>
</dbReference>
<comment type="similarity">
    <text evidence="4 12">Belongs to the ARL2BP family.</text>
</comment>
<evidence type="ECO:0000256" key="5">
    <source>
        <dbReference type="ARBA" id="ARBA00014849"/>
    </source>
</evidence>
<keyword evidence="15" id="KW-1185">Reference proteome</keyword>
<keyword evidence="9 12" id="KW-0206">Cytoskeleton</keyword>
<comment type="caution">
    <text evidence="14">The sequence shown here is derived from an EMBL/GenBank/DDBJ whole genome shotgun (WGS) entry which is preliminary data.</text>
</comment>
<dbReference type="Gene3D" id="1.20.1520.10">
    <property type="entry name" value="ADP-ribosylation factor-like 2-binding protein, domain"/>
    <property type="match status" value="1"/>
</dbReference>
<dbReference type="AlphaFoldDB" id="A0AAW1E427"/>
<accession>A0AAW1E427</accession>
<evidence type="ECO:0000256" key="12">
    <source>
        <dbReference type="RuleBase" id="RU367099"/>
    </source>
</evidence>
<comment type="function">
    <text evidence="12">Plays a role as an effector of the ADP-ribosylation factor-like protein 2, ARL2.</text>
</comment>
<dbReference type="Pfam" id="PF11527">
    <property type="entry name" value="ARL2_Bind_BART"/>
    <property type="match status" value="1"/>
</dbReference>
<dbReference type="PANTHER" id="PTHR15487:SF4">
    <property type="entry name" value="ADP-RIBOSYLATION FACTOR-LIKE PROTEIN 2-BINDING PROTEIN"/>
    <property type="match status" value="1"/>
</dbReference>
<dbReference type="GO" id="GO:0005929">
    <property type="term" value="C:cilium"/>
    <property type="evidence" value="ECO:0007669"/>
    <property type="project" value="UniProtKB-UniRule"/>
</dbReference>
<evidence type="ECO:0000313" key="15">
    <source>
        <dbReference type="Proteomes" id="UP001488805"/>
    </source>
</evidence>
<name>A0AAW1E427_ZOAVI</name>
<protein>
    <recommendedName>
        <fullName evidence="5 12">ADP-ribosylation factor-like protein 2-binding protein</fullName>
        <shortName evidence="12">ARF-like 2-binding protein</shortName>
    </recommendedName>
</protein>
<gene>
    <name evidence="14" type="ORF">VZT92_024938</name>
</gene>
<evidence type="ECO:0000256" key="6">
    <source>
        <dbReference type="ARBA" id="ARBA00022490"/>
    </source>
</evidence>
<evidence type="ECO:0000313" key="14">
    <source>
        <dbReference type="EMBL" id="KAK9517042.1"/>
    </source>
</evidence>
<keyword evidence="11 12" id="KW-0966">Cell projection</keyword>
<dbReference type="EMBL" id="JBCEZU010000575">
    <property type="protein sequence ID" value="KAK9517042.1"/>
    <property type="molecule type" value="Genomic_DNA"/>
</dbReference>
<comment type="subcellular location">
    <subcellularLocation>
        <location evidence="1 12">Cytoplasm</location>
        <location evidence="1 12">Cytoskeleton</location>
        <location evidence="1 12">Cilium basal body</location>
    </subcellularLocation>
    <subcellularLocation>
        <location evidence="3 12">Cytoplasm</location>
        <location evidence="3 12">Cytoskeleton</location>
        <location evidence="3 12">Microtubule organizing center</location>
        <location evidence="3 12">Centrosome</location>
    </subcellularLocation>
    <subcellularLocation>
        <location evidence="12">Cytoplasm</location>
    </subcellularLocation>
    <subcellularLocation>
        <location evidence="2 12">Nucleus</location>
    </subcellularLocation>
    <subcellularLocation>
        <location evidence="12">Mitochondrion intermembrane space</location>
    </subcellularLocation>
</comment>
<organism evidence="14 15">
    <name type="scientific">Zoarces viviparus</name>
    <name type="common">Viviparous eelpout</name>
    <name type="synonym">Blennius viviparus</name>
    <dbReference type="NCBI Taxonomy" id="48416"/>
    <lineage>
        <taxon>Eukaryota</taxon>
        <taxon>Metazoa</taxon>
        <taxon>Chordata</taxon>
        <taxon>Craniata</taxon>
        <taxon>Vertebrata</taxon>
        <taxon>Euteleostomi</taxon>
        <taxon>Actinopterygii</taxon>
        <taxon>Neopterygii</taxon>
        <taxon>Teleostei</taxon>
        <taxon>Neoteleostei</taxon>
        <taxon>Acanthomorphata</taxon>
        <taxon>Eupercaria</taxon>
        <taxon>Perciformes</taxon>
        <taxon>Cottioidei</taxon>
        <taxon>Zoarcales</taxon>
        <taxon>Zoarcidae</taxon>
        <taxon>Zoarcinae</taxon>
        <taxon>Zoarces</taxon>
    </lineage>
</organism>
<evidence type="ECO:0000256" key="11">
    <source>
        <dbReference type="ARBA" id="ARBA00023273"/>
    </source>
</evidence>
<evidence type="ECO:0000256" key="4">
    <source>
        <dbReference type="ARBA" id="ARBA00009880"/>
    </source>
</evidence>
<dbReference type="GO" id="GO:0051457">
    <property type="term" value="P:maintenance of protein location in nucleus"/>
    <property type="evidence" value="ECO:0007669"/>
    <property type="project" value="TreeGrafter"/>
</dbReference>
<dbReference type="InterPro" id="IPR042541">
    <property type="entry name" value="BART_sf"/>
</dbReference>
<keyword evidence="10 12" id="KW-0539">Nucleus</keyword>
<evidence type="ECO:0000256" key="7">
    <source>
        <dbReference type="ARBA" id="ARBA00023069"/>
    </source>
</evidence>
<proteinExistence type="inferred from homology"/>
<evidence type="ECO:0000256" key="1">
    <source>
        <dbReference type="ARBA" id="ARBA00004120"/>
    </source>
</evidence>
<reference evidence="14 15" key="1">
    <citation type="journal article" date="2024" name="Genome Biol. Evol.">
        <title>Chromosome-level genome assembly of the viviparous eelpout Zoarces viviparus.</title>
        <authorList>
            <person name="Fuhrmann N."/>
            <person name="Brasseur M.V."/>
            <person name="Bakowski C.E."/>
            <person name="Podsiadlowski L."/>
            <person name="Prost S."/>
            <person name="Krehenwinkel H."/>
            <person name="Mayer C."/>
        </authorList>
    </citation>
    <scope>NUCLEOTIDE SEQUENCE [LARGE SCALE GENOMIC DNA]</scope>
    <source>
        <strain evidence="14">NO-MEL_2022_Ind0_liver</strain>
    </source>
</reference>
<dbReference type="PANTHER" id="PTHR15487">
    <property type="entry name" value="ADP-RIBOSYLATION FACTOR-LIKE PROTEIN 2-BINDING PROTEIN"/>
    <property type="match status" value="1"/>
</dbReference>
<dbReference type="GO" id="GO:0005813">
    <property type="term" value="C:centrosome"/>
    <property type="evidence" value="ECO:0007669"/>
    <property type="project" value="UniProtKB-SubCell"/>
</dbReference>
<dbReference type="InterPro" id="IPR038849">
    <property type="entry name" value="ARL2BP"/>
</dbReference>
<feature type="domain" description="BART" evidence="13">
    <location>
        <begin position="37"/>
        <end position="150"/>
    </location>
</feature>
<keyword evidence="7 12" id="KW-0969">Cilium</keyword>
<sequence length="175" mass="20506">MDIQKLRDQGCDNIVEMLDMDEEIFAISSSSDADAAFDAVIGCIEDIIMEEEFQQLQETFMEQHYLEFEESDENKLSYTPIFYKYVDLLEKHLEQQLMERIPAFNMNTFIKWLMQHKEEVAGDIFDLMLTFTDFMAFKEMFLEYRAEKEGRGLDLSQELVITCLIPAGSKHTGLH</sequence>
<evidence type="ECO:0000256" key="10">
    <source>
        <dbReference type="ARBA" id="ARBA00023242"/>
    </source>
</evidence>
<dbReference type="Proteomes" id="UP001488805">
    <property type="component" value="Unassembled WGS sequence"/>
</dbReference>
<keyword evidence="8 12" id="KW-0496">Mitochondrion</keyword>